<dbReference type="InterPro" id="IPR019288">
    <property type="entry name" value="3'-5'_exonuclease_PolB-like"/>
</dbReference>
<feature type="domain" description="Predicted 3'-5' exonuclease PolB-like" evidence="1">
    <location>
        <begin position="35"/>
        <end position="246"/>
    </location>
</feature>
<dbReference type="Proteomes" id="UP000198703">
    <property type="component" value="Unassembled WGS sequence"/>
</dbReference>
<evidence type="ECO:0000313" key="3">
    <source>
        <dbReference type="Proteomes" id="UP000198703"/>
    </source>
</evidence>
<evidence type="ECO:0000259" key="1">
    <source>
        <dbReference type="Pfam" id="PF10108"/>
    </source>
</evidence>
<proteinExistence type="predicted"/>
<dbReference type="GO" id="GO:0003676">
    <property type="term" value="F:nucleic acid binding"/>
    <property type="evidence" value="ECO:0007669"/>
    <property type="project" value="InterPro"/>
</dbReference>
<reference evidence="2 3" key="1">
    <citation type="submission" date="2016-10" db="EMBL/GenBank/DDBJ databases">
        <authorList>
            <person name="de Groot N.N."/>
        </authorList>
    </citation>
    <scope>NUCLEOTIDE SEQUENCE [LARGE SCALE GENOMIC DNA]</scope>
    <source>
        <strain evidence="2 3">DSM 15345</strain>
    </source>
</reference>
<dbReference type="AlphaFoldDB" id="A0A1H4EST3"/>
<protein>
    <recommendedName>
        <fullName evidence="1">Predicted 3'-5' exonuclease PolB-like domain-containing protein</fullName>
    </recommendedName>
</protein>
<sequence>MRGRDFVVFDIETVPDRLIALPDELVDPETGAALFPATPLHRIVAIAVTEFRREADGTMRFVDARAGGAVDAPERDLIAGFWAAMGKAEPTLVGFNSRGFDLPVLLHRSLRHGLEAPLYFHGDSKWDSYRQRYAVDWHLDLCEALSEFGASRKISLDLAARLVGAPGKLDVDGSDVEAMVDAGRIEDVRTYCVTDTLSTSLVWLSWLRVQGRITAGQRADIEKEIADWLQDRQDSEPHLGRFLEAWSVPGTVG</sequence>
<dbReference type="InterPro" id="IPR036397">
    <property type="entry name" value="RNaseH_sf"/>
</dbReference>
<evidence type="ECO:0000313" key="2">
    <source>
        <dbReference type="EMBL" id="SEA88115.1"/>
    </source>
</evidence>
<organism evidence="2 3">
    <name type="scientific">Rubrimonas cliftonensis</name>
    <dbReference type="NCBI Taxonomy" id="89524"/>
    <lineage>
        <taxon>Bacteria</taxon>
        <taxon>Pseudomonadati</taxon>
        <taxon>Pseudomonadota</taxon>
        <taxon>Alphaproteobacteria</taxon>
        <taxon>Rhodobacterales</taxon>
        <taxon>Paracoccaceae</taxon>
        <taxon>Rubrimonas</taxon>
    </lineage>
</organism>
<dbReference type="SUPFAM" id="SSF53098">
    <property type="entry name" value="Ribonuclease H-like"/>
    <property type="match status" value="1"/>
</dbReference>
<gene>
    <name evidence="2" type="ORF">SAMN05444370_11588</name>
</gene>
<dbReference type="OrthoDB" id="13288at2"/>
<name>A0A1H4EST3_9RHOB</name>
<dbReference type="Pfam" id="PF10108">
    <property type="entry name" value="DNA_pol_B_exo2"/>
    <property type="match status" value="1"/>
</dbReference>
<dbReference type="CDD" id="cd05782">
    <property type="entry name" value="DNA_polB_like1_exo"/>
    <property type="match status" value="1"/>
</dbReference>
<dbReference type="STRING" id="89524.SAMN05444370_11588"/>
<dbReference type="InterPro" id="IPR012337">
    <property type="entry name" value="RNaseH-like_sf"/>
</dbReference>
<dbReference type="Gene3D" id="3.30.420.10">
    <property type="entry name" value="Ribonuclease H-like superfamily/Ribonuclease H"/>
    <property type="match status" value="1"/>
</dbReference>
<dbReference type="EMBL" id="FNQM01000015">
    <property type="protein sequence ID" value="SEA88115.1"/>
    <property type="molecule type" value="Genomic_DNA"/>
</dbReference>
<dbReference type="RefSeq" id="WP_093255478.1">
    <property type="nucleotide sequence ID" value="NZ_FNQM01000015.1"/>
</dbReference>
<accession>A0A1H4EST3</accession>
<keyword evidence="3" id="KW-1185">Reference proteome</keyword>